<protein>
    <recommendedName>
        <fullName evidence="5">Hsp90 chaperone protein kinase-targeting subunit</fullName>
    </recommendedName>
</protein>
<dbReference type="SMART" id="SM01071">
    <property type="entry name" value="CDC37_N"/>
    <property type="match status" value="1"/>
</dbReference>
<dbReference type="InterPro" id="IPR038189">
    <property type="entry name" value="Cdc37_Hsp90-bd_sf"/>
</dbReference>
<proteinExistence type="inferred from homology"/>
<dbReference type="GO" id="GO:0006457">
    <property type="term" value="P:protein folding"/>
    <property type="evidence" value="ECO:0007669"/>
    <property type="project" value="TreeGrafter"/>
</dbReference>
<evidence type="ECO:0000256" key="4">
    <source>
        <dbReference type="ARBA" id="ARBA00023186"/>
    </source>
</evidence>
<name>A0A8H5HLL1_9AGAR</name>
<dbReference type="InterPro" id="IPR013855">
    <property type="entry name" value="Cdc37_N_dom"/>
</dbReference>
<dbReference type="InterPro" id="IPR013873">
    <property type="entry name" value="Cdc37_C"/>
</dbReference>
<dbReference type="AlphaFoldDB" id="A0A8H5HLL1"/>
<evidence type="ECO:0000313" key="10">
    <source>
        <dbReference type="EMBL" id="KAF5385619.1"/>
    </source>
</evidence>
<accession>A0A8H5HLL1</accession>
<feature type="compositionally biased region" description="Low complexity" evidence="6">
    <location>
        <begin position="214"/>
        <end position="236"/>
    </location>
</feature>
<comment type="caution">
    <text evidence="10">The sequence shown here is derived from an EMBL/GenBank/DDBJ whole genome shotgun (WGS) entry which is preliminary data.</text>
</comment>
<dbReference type="GO" id="GO:0051082">
    <property type="term" value="F:unfolded protein binding"/>
    <property type="evidence" value="ECO:0007669"/>
    <property type="project" value="TreeGrafter"/>
</dbReference>
<evidence type="ECO:0000256" key="2">
    <source>
        <dbReference type="ARBA" id="ARBA00006222"/>
    </source>
</evidence>
<keyword evidence="3" id="KW-0963">Cytoplasm</keyword>
<keyword evidence="4" id="KW-0143">Chaperone</keyword>
<feature type="region of interest" description="Disordered" evidence="6">
    <location>
        <begin position="168"/>
        <end position="244"/>
    </location>
</feature>
<dbReference type="GO" id="GO:0051087">
    <property type="term" value="F:protein-folding chaperone binding"/>
    <property type="evidence" value="ECO:0007669"/>
    <property type="project" value="TreeGrafter"/>
</dbReference>
<sequence>MPLNYSKWEKLELSDDSDIEGHPNVDKKSLIRWKQRDIHEKRGQRKQRIAYLRAQIACNKLLYPRIQDLHARLSQPANDTPISAYFNNIYEQLEKNPSRDCPPGNDPSKLEQTYDGMLLDLLRQVSTQAKDKIKDSSVLESEKEPKLVKALVEGIKFHVDHLAETIKKDESDLEAEEKEQQKHITSDDLHDGFSSQYTPAKPDPSPVPQKKISTTTTTEFETLNPRAPSSDPSPSSALAEEDDDSLPELTPVLTEFSKIPYRGFEKSFEFIQNHRDVIVPGASDALLVAAFAAQGDGKKKLAKQCVHQSLLLQYCEKLGKNGVGVFFQKMISGDKRAESVFLDDVEKTYAHLSGRVAKSKEEEAMGGKEQIQLVPESPEQTISFNVQRDRHQRRLFSKFRWDVFSAFPEDVQEALKDGSLDKVNAVLADMSVEEAENLVQQLDMAGILNFAEGGIRDETGKA</sequence>
<evidence type="ECO:0000256" key="1">
    <source>
        <dbReference type="ARBA" id="ARBA00004496"/>
    </source>
</evidence>
<dbReference type="InterPro" id="IPR004918">
    <property type="entry name" value="Cdc37"/>
</dbReference>
<dbReference type="SUPFAM" id="SSF101391">
    <property type="entry name" value="Hsp90 co-chaperone CDC37"/>
    <property type="match status" value="1"/>
</dbReference>
<dbReference type="InterPro" id="IPR013874">
    <property type="entry name" value="Cdc37_Hsp90-bd"/>
</dbReference>
<evidence type="ECO:0000259" key="7">
    <source>
        <dbReference type="SMART" id="SM01069"/>
    </source>
</evidence>
<feature type="domain" description="Cdc37 Hsp90 binding" evidence="8">
    <location>
        <begin position="195"/>
        <end position="369"/>
    </location>
</feature>
<gene>
    <name evidence="10" type="ORF">D9757_005553</name>
</gene>
<keyword evidence="11" id="KW-1185">Reference proteome</keyword>
<evidence type="ECO:0000256" key="5">
    <source>
        <dbReference type="ARBA" id="ARBA00031396"/>
    </source>
</evidence>
<dbReference type="GO" id="GO:0005737">
    <property type="term" value="C:cytoplasm"/>
    <property type="evidence" value="ECO:0007669"/>
    <property type="project" value="UniProtKB-SubCell"/>
</dbReference>
<feature type="compositionally biased region" description="Basic and acidic residues" evidence="6">
    <location>
        <begin position="178"/>
        <end position="191"/>
    </location>
</feature>
<dbReference type="SMART" id="SM01069">
    <property type="entry name" value="CDC37_C"/>
    <property type="match status" value="1"/>
</dbReference>
<evidence type="ECO:0000256" key="3">
    <source>
        <dbReference type="ARBA" id="ARBA00022490"/>
    </source>
</evidence>
<dbReference type="Pfam" id="PF08564">
    <property type="entry name" value="CDC37_C"/>
    <property type="match status" value="1"/>
</dbReference>
<evidence type="ECO:0000256" key="6">
    <source>
        <dbReference type="SAM" id="MobiDB-lite"/>
    </source>
</evidence>
<evidence type="ECO:0000313" key="11">
    <source>
        <dbReference type="Proteomes" id="UP000518752"/>
    </source>
</evidence>
<dbReference type="Proteomes" id="UP000518752">
    <property type="component" value="Unassembled WGS sequence"/>
</dbReference>
<dbReference type="EMBL" id="JAACJN010000038">
    <property type="protein sequence ID" value="KAF5385619.1"/>
    <property type="molecule type" value="Genomic_DNA"/>
</dbReference>
<dbReference type="GO" id="GO:0031072">
    <property type="term" value="F:heat shock protein binding"/>
    <property type="evidence" value="ECO:0007669"/>
    <property type="project" value="TreeGrafter"/>
</dbReference>
<dbReference type="Pfam" id="PF08565">
    <property type="entry name" value="CDC37_M"/>
    <property type="match status" value="1"/>
</dbReference>
<evidence type="ECO:0000259" key="9">
    <source>
        <dbReference type="SMART" id="SM01071"/>
    </source>
</evidence>
<comment type="similarity">
    <text evidence="2">Belongs to the CDC37 family.</text>
</comment>
<feature type="domain" description="Cdc37 N-terminal" evidence="9">
    <location>
        <begin position="2"/>
        <end position="196"/>
    </location>
</feature>
<feature type="domain" description="Cdc37 C-terminal" evidence="7">
    <location>
        <begin position="394"/>
        <end position="462"/>
    </location>
</feature>
<dbReference type="GO" id="GO:0050821">
    <property type="term" value="P:protein stabilization"/>
    <property type="evidence" value="ECO:0007669"/>
    <property type="project" value="TreeGrafter"/>
</dbReference>
<evidence type="ECO:0000259" key="8">
    <source>
        <dbReference type="SMART" id="SM01070"/>
    </source>
</evidence>
<organism evidence="10 11">
    <name type="scientific">Collybiopsis confluens</name>
    <dbReference type="NCBI Taxonomy" id="2823264"/>
    <lineage>
        <taxon>Eukaryota</taxon>
        <taxon>Fungi</taxon>
        <taxon>Dikarya</taxon>
        <taxon>Basidiomycota</taxon>
        <taxon>Agaricomycotina</taxon>
        <taxon>Agaricomycetes</taxon>
        <taxon>Agaricomycetidae</taxon>
        <taxon>Agaricales</taxon>
        <taxon>Marasmiineae</taxon>
        <taxon>Omphalotaceae</taxon>
        <taxon>Collybiopsis</taxon>
    </lineage>
</organism>
<dbReference type="SMART" id="SM01070">
    <property type="entry name" value="CDC37_M"/>
    <property type="match status" value="1"/>
</dbReference>
<dbReference type="GO" id="GO:0019901">
    <property type="term" value="F:protein kinase binding"/>
    <property type="evidence" value="ECO:0007669"/>
    <property type="project" value="InterPro"/>
</dbReference>
<dbReference type="PANTHER" id="PTHR12800:SF4">
    <property type="entry name" value="HSP90 CO-CHAPERONE CDC37"/>
    <property type="match status" value="1"/>
</dbReference>
<reference evidence="10 11" key="1">
    <citation type="journal article" date="2020" name="ISME J.">
        <title>Uncovering the hidden diversity of litter-decomposition mechanisms in mushroom-forming fungi.</title>
        <authorList>
            <person name="Floudas D."/>
            <person name="Bentzer J."/>
            <person name="Ahren D."/>
            <person name="Johansson T."/>
            <person name="Persson P."/>
            <person name="Tunlid A."/>
        </authorList>
    </citation>
    <scope>NUCLEOTIDE SEQUENCE [LARGE SCALE GENOMIC DNA]</scope>
    <source>
        <strain evidence="10 11">CBS 406.79</strain>
    </source>
</reference>
<dbReference type="PANTHER" id="PTHR12800">
    <property type="entry name" value="CDC37-RELATED"/>
    <property type="match status" value="1"/>
</dbReference>
<dbReference type="Pfam" id="PF03234">
    <property type="entry name" value="CDC37_N"/>
    <property type="match status" value="1"/>
</dbReference>
<dbReference type="OrthoDB" id="440202at2759"/>
<dbReference type="Gene3D" id="1.20.58.610">
    <property type="entry name" value="Cdc37, Hsp90 binding domain"/>
    <property type="match status" value="1"/>
</dbReference>
<comment type="subcellular location">
    <subcellularLocation>
        <location evidence="1">Cytoplasm</location>
    </subcellularLocation>
</comment>